<dbReference type="InterPro" id="IPR003599">
    <property type="entry name" value="Ig_sub"/>
</dbReference>
<dbReference type="AlphaFoldDB" id="A0A8C1XD20"/>
<protein>
    <recommendedName>
        <fullName evidence="3">Ig-like domain-containing protein</fullName>
    </recommendedName>
</protein>
<name>A0A8C1XD20_CYPCA</name>
<dbReference type="Proteomes" id="UP000694700">
    <property type="component" value="Unplaced"/>
</dbReference>
<dbReference type="InterPro" id="IPR013106">
    <property type="entry name" value="Ig_V-set"/>
</dbReference>
<organism evidence="4 5">
    <name type="scientific">Cyprinus carpio</name>
    <name type="common">Common carp</name>
    <dbReference type="NCBI Taxonomy" id="7962"/>
    <lineage>
        <taxon>Eukaryota</taxon>
        <taxon>Metazoa</taxon>
        <taxon>Chordata</taxon>
        <taxon>Craniata</taxon>
        <taxon>Vertebrata</taxon>
        <taxon>Euteleostomi</taxon>
        <taxon>Actinopterygii</taxon>
        <taxon>Neopterygii</taxon>
        <taxon>Teleostei</taxon>
        <taxon>Ostariophysi</taxon>
        <taxon>Cypriniformes</taxon>
        <taxon>Cyprinidae</taxon>
        <taxon>Cyprininae</taxon>
        <taxon>Cyprinus</taxon>
    </lineage>
</organism>
<evidence type="ECO:0000313" key="5">
    <source>
        <dbReference type="Proteomes" id="UP000694700"/>
    </source>
</evidence>
<dbReference type="InterPro" id="IPR007110">
    <property type="entry name" value="Ig-like_dom"/>
</dbReference>
<dbReference type="PROSITE" id="PS50835">
    <property type="entry name" value="IG_LIKE"/>
    <property type="match status" value="1"/>
</dbReference>
<dbReference type="Pfam" id="PF07686">
    <property type="entry name" value="V-set"/>
    <property type="match status" value="1"/>
</dbReference>
<sequence length="327" mass="36628">MSGTVNMVYKSFFLCLWIWFSHGVFGGTDVMKSLSVMEGDSVTLNTDVNVQRDDQILWMFKVNNSFTRIAEIHRQKIYIGDSTVAFRKRVQMDSQTGSMTIRNIRTEHSGLYKLQIIKDEVTSKSFSVAVYAPLPIPIITRDISNCSSSSSERSSVSRCVLLCSVSNVSRVTLSWYKGNSLLSSISVSDLSISLSLPLEVEYQDNNTYSCVLNNPISNQTQHLDITQLCHTCAGPLQQSQSVVLLISLVVVLVLVVVGVIYFNRRKCKISKQASSEDVFEPCDIIIKTVQTCEEEVLYAETTFCARSVHSTKPDEEQHVIYSSINVK</sequence>
<dbReference type="CDD" id="cd00096">
    <property type="entry name" value="Ig"/>
    <property type="match status" value="1"/>
</dbReference>
<feature type="transmembrane region" description="Helical" evidence="1">
    <location>
        <begin position="242"/>
        <end position="262"/>
    </location>
</feature>
<feature type="signal peptide" evidence="2">
    <location>
        <begin position="1"/>
        <end position="26"/>
    </location>
</feature>
<accession>A0A8C1XD20</accession>
<keyword evidence="1" id="KW-0812">Transmembrane</keyword>
<keyword evidence="1" id="KW-0472">Membrane</keyword>
<evidence type="ECO:0000256" key="2">
    <source>
        <dbReference type="SAM" id="SignalP"/>
    </source>
</evidence>
<feature type="domain" description="Ig-like" evidence="3">
    <location>
        <begin position="137"/>
        <end position="226"/>
    </location>
</feature>
<dbReference type="FunFam" id="2.60.40.10:FF:002431">
    <property type="entry name" value="Si:ch211-222k6.3"/>
    <property type="match status" value="1"/>
</dbReference>
<reference evidence="4" key="1">
    <citation type="submission" date="2025-08" db="UniProtKB">
        <authorList>
            <consortium name="Ensembl"/>
        </authorList>
    </citation>
    <scope>IDENTIFICATION</scope>
</reference>
<dbReference type="Gene3D" id="2.60.40.10">
    <property type="entry name" value="Immunoglobulins"/>
    <property type="match status" value="2"/>
</dbReference>
<dbReference type="PANTHER" id="PTHR21063:SF4">
    <property type="entry name" value="CD48 ANTIGEN-RELATED"/>
    <property type="match status" value="1"/>
</dbReference>
<dbReference type="InterPro" id="IPR013783">
    <property type="entry name" value="Ig-like_fold"/>
</dbReference>
<evidence type="ECO:0000313" key="4">
    <source>
        <dbReference type="Ensembl" id="ENSCCRP00015077478.1"/>
    </source>
</evidence>
<proteinExistence type="predicted"/>
<feature type="chain" id="PRO_5034563523" description="Ig-like domain-containing protein" evidence="2">
    <location>
        <begin position="27"/>
        <end position="327"/>
    </location>
</feature>
<keyword evidence="1" id="KW-1133">Transmembrane helix</keyword>
<evidence type="ECO:0000256" key="1">
    <source>
        <dbReference type="SAM" id="Phobius"/>
    </source>
</evidence>
<dbReference type="Ensembl" id="ENSCCRT00015080015.1">
    <property type="protein sequence ID" value="ENSCCRP00015077478.1"/>
    <property type="gene ID" value="ENSCCRG00015031389.1"/>
</dbReference>
<keyword evidence="2" id="KW-0732">Signal</keyword>
<dbReference type="PANTHER" id="PTHR21063">
    <property type="entry name" value="LFA-3"/>
    <property type="match status" value="1"/>
</dbReference>
<evidence type="ECO:0000259" key="3">
    <source>
        <dbReference type="PROSITE" id="PS50835"/>
    </source>
</evidence>
<dbReference type="SUPFAM" id="SSF48726">
    <property type="entry name" value="Immunoglobulin"/>
    <property type="match status" value="2"/>
</dbReference>
<dbReference type="InterPro" id="IPR036179">
    <property type="entry name" value="Ig-like_dom_sf"/>
</dbReference>
<dbReference type="SMART" id="SM00409">
    <property type="entry name" value="IG"/>
    <property type="match status" value="2"/>
</dbReference>